<evidence type="ECO:0000256" key="1">
    <source>
        <dbReference type="SAM" id="MobiDB-lite"/>
    </source>
</evidence>
<sequence>MLLAKALDEHRSVQIDEENNNKIKNNKKILPKFPKEKEEIKENKNVIIYLPPPQKYPQVLDSALKKGEKVDDKRLEQQRRRRPNPQLMLF</sequence>
<protein>
    <submittedName>
        <fullName evidence="3">Uncharacterized protein</fullName>
    </submittedName>
</protein>
<proteinExistence type="predicted"/>
<dbReference type="AlphaFoldDB" id="A0A1I8BWK9"/>
<accession>A0A1I8BWK9</accession>
<evidence type="ECO:0000313" key="2">
    <source>
        <dbReference type="Proteomes" id="UP000095281"/>
    </source>
</evidence>
<feature type="region of interest" description="Disordered" evidence="1">
    <location>
        <begin position="66"/>
        <end position="90"/>
    </location>
</feature>
<dbReference type="WBParaSite" id="MhA1_Contig649.frz3.gene19">
    <property type="protein sequence ID" value="MhA1_Contig649.frz3.gene19"/>
    <property type="gene ID" value="MhA1_Contig649.frz3.gene19"/>
</dbReference>
<organism evidence="2 3">
    <name type="scientific">Meloidogyne hapla</name>
    <name type="common">Root-knot nematode worm</name>
    <dbReference type="NCBI Taxonomy" id="6305"/>
    <lineage>
        <taxon>Eukaryota</taxon>
        <taxon>Metazoa</taxon>
        <taxon>Ecdysozoa</taxon>
        <taxon>Nematoda</taxon>
        <taxon>Chromadorea</taxon>
        <taxon>Rhabditida</taxon>
        <taxon>Tylenchina</taxon>
        <taxon>Tylenchomorpha</taxon>
        <taxon>Tylenchoidea</taxon>
        <taxon>Meloidogynidae</taxon>
        <taxon>Meloidogyninae</taxon>
        <taxon>Meloidogyne</taxon>
    </lineage>
</organism>
<dbReference type="Proteomes" id="UP000095281">
    <property type="component" value="Unplaced"/>
</dbReference>
<reference evidence="3" key="1">
    <citation type="submission" date="2016-11" db="UniProtKB">
        <authorList>
            <consortium name="WormBaseParasite"/>
        </authorList>
    </citation>
    <scope>IDENTIFICATION</scope>
</reference>
<evidence type="ECO:0000313" key="3">
    <source>
        <dbReference type="WBParaSite" id="MhA1_Contig649.frz3.gene19"/>
    </source>
</evidence>
<feature type="compositionally biased region" description="Basic and acidic residues" evidence="1">
    <location>
        <begin position="66"/>
        <end position="78"/>
    </location>
</feature>
<name>A0A1I8BWK9_MELHA</name>
<keyword evidence="2" id="KW-1185">Reference proteome</keyword>